<evidence type="ECO:0000313" key="2">
    <source>
        <dbReference type="Proteomes" id="UP000054653"/>
    </source>
</evidence>
<comment type="caution">
    <text evidence="1">The sequence shown here is derived from an EMBL/GenBank/DDBJ whole genome shotgun (WGS) entry which is preliminary data.</text>
</comment>
<organism evidence="1 2">
    <name type="scientific">Trichinella britovi</name>
    <name type="common">Parasitic roundworm</name>
    <dbReference type="NCBI Taxonomy" id="45882"/>
    <lineage>
        <taxon>Eukaryota</taxon>
        <taxon>Metazoa</taxon>
        <taxon>Ecdysozoa</taxon>
        <taxon>Nematoda</taxon>
        <taxon>Enoplea</taxon>
        <taxon>Dorylaimia</taxon>
        <taxon>Trichinellida</taxon>
        <taxon>Trichinellidae</taxon>
        <taxon>Trichinella</taxon>
    </lineage>
</organism>
<dbReference type="AlphaFoldDB" id="A0A0V1AP98"/>
<feature type="non-terminal residue" evidence="1">
    <location>
        <position position="1"/>
    </location>
</feature>
<keyword evidence="2" id="KW-1185">Reference proteome</keyword>
<dbReference type="Proteomes" id="UP000054653">
    <property type="component" value="Unassembled WGS sequence"/>
</dbReference>
<proteinExistence type="predicted"/>
<name>A0A0V1AP98_TRIBR</name>
<dbReference type="OrthoDB" id="5941981at2759"/>
<evidence type="ECO:0000313" key="1">
    <source>
        <dbReference type="EMBL" id="KRY26478.1"/>
    </source>
</evidence>
<reference evidence="1 2" key="1">
    <citation type="submission" date="2015-01" db="EMBL/GenBank/DDBJ databases">
        <title>Evolution of Trichinella species and genotypes.</title>
        <authorList>
            <person name="Korhonen P.K."/>
            <person name="Edoardo P."/>
            <person name="Giuseppe L.R."/>
            <person name="Gasser R.B."/>
        </authorList>
    </citation>
    <scope>NUCLEOTIDE SEQUENCE [LARGE SCALE GENOMIC DNA]</scope>
    <source>
        <strain evidence="1">ISS120</strain>
    </source>
</reference>
<sequence length="201" mass="21958">LQRVSRSHGLHWRTVVLGRALPPRALRARAATCVYVTTHPGPVESAPDSCQRPALTQDFVPEGSRHQRLLSPFLGRESAAISSDEAIFIHPAAPLLPQHVHVAATLRGTFHWPAHYHCRSSWISGSACWAANNWPLKFCTTSSVQSWAAWTAHALPSTSRPHCVQLFRDSASALPCRRPAQCSTSKSLDSPATELLAPLVP</sequence>
<dbReference type="EMBL" id="JYDI01001801">
    <property type="protein sequence ID" value="KRY26478.1"/>
    <property type="molecule type" value="Genomic_DNA"/>
</dbReference>
<accession>A0A0V1AP98</accession>
<gene>
    <name evidence="1" type="ORF">T03_2423</name>
</gene>
<protein>
    <submittedName>
        <fullName evidence="1">Uncharacterized protein</fullName>
    </submittedName>
</protein>